<evidence type="ECO:0000313" key="2">
    <source>
        <dbReference type="Proteomes" id="UP000193083"/>
    </source>
</evidence>
<name>A0A1X7NTX8_9HYPH</name>
<dbReference type="AlphaFoldDB" id="A0A1X7NTX8"/>
<dbReference type="EMBL" id="FXBL01000004">
    <property type="protein sequence ID" value="SMH41726.1"/>
    <property type="molecule type" value="Genomic_DNA"/>
</dbReference>
<dbReference type="OrthoDB" id="8410565at2"/>
<organism evidence="1 2">
    <name type="scientific">Mesorhizobium australicum</name>
    <dbReference type="NCBI Taxonomy" id="536018"/>
    <lineage>
        <taxon>Bacteria</taxon>
        <taxon>Pseudomonadati</taxon>
        <taxon>Pseudomonadota</taxon>
        <taxon>Alphaproteobacteria</taxon>
        <taxon>Hyphomicrobiales</taxon>
        <taxon>Phyllobacteriaceae</taxon>
        <taxon>Mesorhizobium</taxon>
    </lineage>
</organism>
<sequence length="208" mass="21553">MDSLTRILNAGPRTRRLAAVGLLVGCVAGAGLLTMAAVSSVYASRDAVREQRETLGRLRAVLALKPMMEESAKAAIAADDRPEFLTGASDAVIQADLQTWLDGVARQNGVSITSVGNAPALQQKGMRFAGLRADITGPNEGIQGTIFAIEAAKPYLIIRQAQLHSTLDSQGLGDGPTQLVLRVQFYGALPPVAAPAPQAAAPAAGATQ</sequence>
<accession>A0A1X7NTX8</accession>
<reference evidence="1 2" key="1">
    <citation type="submission" date="2017-04" db="EMBL/GenBank/DDBJ databases">
        <authorList>
            <person name="Afonso C.L."/>
            <person name="Miller P.J."/>
            <person name="Scott M.A."/>
            <person name="Spackman E."/>
            <person name="Goraichik I."/>
            <person name="Dimitrov K.M."/>
            <person name="Suarez D.L."/>
            <person name="Swayne D.E."/>
        </authorList>
    </citation>
    <scope>NUCLEOTIDE SEQUENCE [LARGE SCALE GENOMIC DNA]</scope>
    <source>
        <strain evidence="1 2">B5P</strain>
    </source>
</reference>
<dbReference type="RefSeq" id="WP_085464542.1">
    <property type="nucleotide sequence ID" value="NZ_FXBL01000004.1"/>
</dbReference>
<dbReference type="Proteomes" id="UP000193083">
    <property type="component" value="Unassembled WGS sequence"/>
</dbReference>
<dbReference type="InterPro" id="IPR034756">
    <property type="entry name" value="T2SSM_b"/>
</dbReference>
<keyword evidence="2" id="KW-1185">Reference proteome</keyword>
<gene>
    <name evidence="1" type="ORF">SAMN02982922_2616</name>
</gene>
<dbReference type="NCBIfam" id="NF040576">
    <property type="entry name" value="T2SS_GspM_XpsM"/>
    <property type="match status" value="1"/>
</dbReference>
<evidence type="ECO:0000313" key="1">
    <source>
        <dbReference type="EMBL" id="SMH41726.1"/>
    </source>
</evidence>
<dbReference type="Pfam" id="PF10741">
    <property type="entry name" value="T2SSM_b"/>
    <property type="match status" value="1"/>
</dbReference>
<protein>
    <submittedName>
        <fullName evidence="1">Type II secretion system (T2SS), protein M subtype b</fullName>
    </submittedName>
</protein>
<proteinExistence type="predicted"/>